<evidence type="ECO:0000256" key="7">
    <source>
        <dbReference type="ARBA" id="ARBA00022519"/>
    </source>
</evidence>
<evidence type="ECO:0000313" key="16">
    <source>
        <dbReference type="Proteomes" id="UP000266633"/>
    </source>
</evidence>
<dbReference type="GeneID" id="49323076"/>
<keyword evidence="5" id="KW-1003">Cell membrane</keyword>
<sequence length="181" mass="20247">MKQTQKGFTLLEILLSVAVASVLLVSALFILRGLNNGSLRLRLQQQHITMLLTGMQQMHQDLTNLVPFKRVGGNVLLFTTPLDGSTLSTLTFSSRLLSQPTSTVQIAWRLQDGVIYRQTSLTPRWQAILTGVQGWSLRFYQQGSWQNATGWQPLPPSAIELTVTLSDLGTYQRLILLRGRP</sequence>
<dbReference type="EMBL" id="QESZ01000009">
    <property type="protein sequence ID" value="PWD74547.1"/>
    <property type="molecule type" value="Genomic_DNA"/>
</dbReference>
<evidence type="ECO:0000313" key="14">
    <source>
        <dbReference type="EMBL" id="RJL72110.1"/>
    </source>
</evidence>
<proteinExistence type="inferred from homology"/>
<evidence type="ECO:0000256" key="12">
    <source>
        <dbReference type="SAM" id="Phobius"/>
    </source>
</evidence>
<dbReference type="PROSITE" id="PS00409">
    <property type="entry name" value="PROKAR_NTER_METHYL"/>
    <property type="match status" value="1"/>
</dbReference>
<dbReference type="Gene3D" id="2.10.70.20">
    <property type="entry name" value="gspk-gspi-gspj complex like domains"/>
    <property type="match status" value="1"/>
</dbReference>
<dbReference type="EMBL" id="QZDO01000036">
    <property type="protein sequence ID" value="RJL72110.1"/>
    <property type="molecule type" value="Genomic_DNA"/>
</dbReference>
<dbReference type="SUPFAM" id="SSF54523">
    <property type="entry name" value="Pili subunits"/>
    <property type="match status" value="1"/>
</dbReference>
<dbReference type="AlphaFoldDB" id="A0AAP6RZ63"/>
<evidence type="ECO:0000256" key="3">
    <source>
        <dbReference type="ARBA" id="ARBA00021539"/>
    </source>
</evidence>
<gene>
    <name evidence="14" type="ORF">D5077_11535</name>
    <name evidence="13" type="ORF">DF213_07345</name>
</gene>
<evidence type="ECO:0000256" key="2">
    <source>
        <dbReference type="ARBA" id="ARBA00011084"/>
    </source>
</evidence>
<dbReference type="Proteomes" id="UP000245055">
    <property type="component" value="Unassembled WGS sequence"/>
</dbReference>
<dbReference type="GO" id="GO:0015627">
    <property type="term" value="C:type II protein secretion system complex"/>
    <property type="evidence" value="ECO:0007669"/>
    <property type="project" value="InterPro"/>
</dbReference>
<evidence type="ECO:0000256" key="11">
    <source>
        <dbReference type="ARBA" id="ARBA00023136"/>
    </source>
</evidence>
<dbReference type="NCBIfam" id="TIGR02532">
    <property type="entry name" value="IV_pilin_GFxxxE"/>
    <property type="match status" value="1"/>
</dbReference>
<reference evidence="14 16" key="2">
    <citation type="submission" date="2018-09" db="EMBL/GenBank/DDBJ databases">
        <title>Phylogenetic diversity of Pectobacterium and Dickeya strains causing blackleg disease of potato in Morocco.</title>
        <authorList>
            <person name="Oulghazi S."/>
            <person name="Moumni M."/>
            <person name="Faure D."/>
        </authorList>
    </citation>
    <scope>NUCLEOTIDE SEQUENCE [LARGE SCALE GENOMIC DNA]</scope>
    <source>
        <strain evidence="14 16">S4.16.03.LID</strain>
    </source>
</reference>
<comment type="caution">
    <text evidence="13">The sequence shown here is derived from an EMBL/GenBank/DDBJ whole genome shotgun (WGS) entry which is preliminary data.</text>
</comment>
<accession>A0AAP6RZ63</accession>
<dbReference type="InterPro" id="IPR010055">
    <property type="entry name" value="T2SS_protein-GspJ"/>
</dbReference>
<keyword evidence="9" id="KW-0653">Protein transport</keyword>
<evidence type="ECO:0000256" key="9">
    <source>
        <dbReference type="ARBA" id="ARBA00022927"/>
    </source>
</evidence>
<dbReference type="PANTHER" id="PTHR39583:SF2">
    <property type="entry name" value="TYPE II SECRETION SYSTEM PROTEIN J"/>
    <property type="match status" value="1"/>
</dbReference>
<feature type="transmembrane region" description="Helical" evidence="12">
    <location>
        <begin position="13"/>
        <end position="34"/>
    </location>
</feature>
<comment type="similarity">
    <text evidence="2">Belongs to the GSP J family.</text>
</comment>
<dbReference type="InterPro" id="IPR051621">
    <property type="entry name" value="T2SS_protein_J"/>
</dbReference>
<evidence type="ECO:0000256" key="6">
    <source>
        <dbReference type="ARBA" id="ARBA00022481"/>
    </source>
</evidence>
<evidence type="ECO:0000313" key="15">
    <source>
        <dbReference type="Proteomes" id="UP000245055"/>
    </source>
</evidence>
<dbReference type="Pfam" id="PF11612">
    <property type="entry name" value="T2SSJ"/>
    <property type="match status" value="1"/>
</dbReference>
<organism evidence="13 15">
    <name type="scientific">Dickeya dianthicola</name>
    <dbReference type="NCBI Taxonomy" id="204039"/>
    <lineage>
        <taxon>Bacteria</taxon>
        <taxon>Pseudomonadati</taxon>
        <taxon>Pseudomonadota</taxon>
        <taxon>Gammaproteobacteria</taxon>
        <taxon>Enterobacterales</taxon>
        <taxon>Pectobacteriaceae</taxon>
        <taxon>Dickeya</taxon>
    </lineage>
</organism>
<keyword evidence="6" id="KW-0488">Methylation</keyword>
<reference evidence="13 15" key="1">
    <citation type="submission" date="2018-05" db="EMBL/GenBank/DDBJ databases">
        <title>Genomic diversity of pathogens causing Blackleg of Potato in Pakistan.</title>
        <authorList>
            <person name="Sarfraz S."/>
            <person name="Riaz K."/>
            <person name="Oulghazi S."/>
            <person name="Cigna J."/>
            <person name="Sahi S.T."/>
            <person name="Khan S.H."/>
            <person name="Hameed A."/>
            <person name="Faure D."/>
        </authorList>
    </citation>
    <scope>NUCLEOTIDE SEQUENCE [LARGE SCALE GENOMIC DNA]</scope>
    <source>
        <strain evidence="13 15">SS70</strain>
    </source>
</reference>
<keyword evidence="7" id="KW-0997">Cell inner membrane</keyword>
<evidence type="ECO:0000256" key="5">
    <source>
        <dbReference type="ARBA" id="ARBA00022475"/>
    </source>
</evidence>
<keyword evidence="8 12" id="KW-0812">Transmembrane</keyword>
<dbReference type="Proteomes" id="UP000266633">
    <property type="component" value="Unassembled WGS sequence"/>
</dbReference>
<keyword evidence="11 12" id="KW-0472">Membrane</keyword>
<evidence type="ECO:0000256" key="4">
    <source>
        <dbReference type="ARBA" id="ARBA00022448"/>
    </source>
</evidence>
<keyword evidence="4" id="KW-0813">Transport</keyword>
<name>A0AAP6RZ63_9GAMM</name>
<evidence type="ECO:0000256" key="10">
    <source>
        <dbReference type="ARBA" id="ARBA00022989"/>
    </source>
</evidence>
<comment type="subcellular location">
    <subcellularLocation>
        <location evidence="1">Cell inner membrane</location>
        <topology evidence="1">Single-pass membrane protein</topology>
    </subcellularLocation>
</comment>
<dbReference type="GO" id="GO:0015628">
    <property type="term" value="P:protein secretion by the type II secretion system"/>
    <property type="evidence" value="ECO:0007669"/>
    <property type="project" value="InterPro"/>
</dbReference>
<keyword evidence="10 12" id="KW-1133">Transmembrane helix</keyword>
<dbReference type="InterPro" id="IPR012902">
    <property type="entry name" value="N_methyl_site"/>
</dbReference>
<dbReference type="InterPro" id="IPR045584">
    <property type="entry name" value="Pilin-like"/>
</dbReference>
<protein>
    <recommendedName>
        <fullName evidence="3">Type II secretion system protein J</fullName>
    </recommendedName>
</protein>
<dbReference type="Pfam" id="PF07963">
    <property type="entry name" value="N_methyl"/>
    <property type="match status" value="1"/>
</dbReference>
<keyword evidence="16" id="KW-1185">Reference proteome</keyword>
<evidence type="ECO:0000256" key="8">
    <source>
        <dbReference type="ARBA" id="ARBA00022692"/>
    </source>
</evidence>
<dbReference type="GO" id="GO:0005886">
    <property type="term" value="C:plasma membrane"/>
    <property type="evidence" value="ECO:0007669"/>
    <property type="project" value="UniProtKB-SubCell"/>
</dbReference>
<dbReference type="PANTHER" id="PTHR39583">
    <property type="entry name" value="TYPE II SECRETION SYSTEM PROTEIN J-RELATED"/>
    <property type="match status" value="1"/>
</dbReference>
<evidence type="ECO:0000256" key="1">
    <source>
        <dbReference type="ARBA" id="ARBA00004377"/>
    </source>
</evidence>
<evidence type="ECO:0000313" key="13">
    <source>
        <dbReference type="EMBL" id="PWD74547.1"/>
    </source>
</evidence>
<dbReference type="RefSeq" id="WP_024106794.1">
    <property type="nucleotide sequence ID" value="NZ_CP031560.1"/>
</dbReference>